<dbReference type="Pfam" id="PF01494">
    <property type="entry name" value="FAD_binding_3"/>
    <property type="match status" value="1"/>
</dbReference>
<accession>A0A418QWK4</accession>
<dbReference type="GO" id="GO:0004497">
    <property type="term" value="F:monooxygenase activity"/>
    <property type="evidence" value="ECO:0007669"/>
    <property type="project" value="UniProtKB-KW"/>
</dbReference>
<dbReference type="Gene3D" id="3.50.50.60">
    <property type="entry name" value="FAD/NAD(P)-binding domain"/>
    <property type="match status" value="1"/>
</dbReference>
<feature type="transmembrane region" description="Helical" evidence="3">
    <location>
        <begin position="6"/>
        <end position="26"/>
    </location>
</feature>
<name>A0A418QWK4_9BACT</name>
<reference evidence="5 6" key="2">
    <citation type="submission" date="2019-01" db="EMBL/GenBank/DDBJ databases">
        <title>Hymenobacter humicola sp. nov., isolated from soils in Antarctica.</title>
        <authorList>
            <person name="Sedlacek I."/>
            <person name="Holochova P."/>
            <person name="Kralova S."/>
            <person name="Pantucek R."/>
            <person name="Stankova E."/>
            <person name="Vrbovska V."/>
            <person name="Kristofova L."/>
            <person name="Svec P."/>
            <person name="Busse H.-J."/>
        </authorList>
    </citation>
    <scope>NUCLEOTIDE SEQUENCE [LARGE SCALE GENOMIC DNA]</scope>
    <source>
        <strain evidence="5 6">CCM 8852</strain>
    </source>
</reference>
<keyword evidence="1" id="KW-0560">Oxidoreductase</keyword>
<dbReference type="PANTHER" id="PTHR13789:SF309">
    <property type="entry name" value="PUTATIVE (AFU_ORTHOLOGUE AFUA_6G14510)-RELATED"/>
    <property type="match status" value="1"/>
</dbReference>
<evidence type="ECO:0000313" key="5">
    <source>
        <dbReference type="EMBL" id="RIY09586.1"/>
    </source>
</evidence>
<reference evidence="5 6" key="1">
    <citation type="submission" date="2018-09" db="EMBL/GenBank/DDBJ databases">
        <authorList>
            <person name="Zeman M."/>
            <person name="Pardy F."/>
        </authorList>
    </citation>
    <scope>NUCLEOTIDE SEQUENCE [LARGE SCALE GENOMIC DNA]</scope>
    <source>
        <strain evidence="5 6">CCM 8852</strain>
    </source>
</reference>
<proteinExistence type="predicted"/>
<keyword evidence="3" id="KW-1133">Transmembrane helix</keyword>
<evidence type="ECO:0000256" key="2">
    <source>
        <dbReference type="ARBA" id="ARBA00023033"/>
    </source>
</evidence>
<comment type="caution">
    <text evidence="5">The sequence shown here is derived from an EMBL/GenBank/DDBJ whole genome shotgun (WGS) entry which is preliminary data.</text>
</comment>
<dbReference type="GO" id="GO:0071949">
    <property type="term" value="F:FAD binding"/>
    <property type="evidence" value="ECO:0007669"/>
    <property type="project" value="InterPro"/>
</dbReference>
<evidence type="ECO:0000259" key="4">
    <source>
        <dbReference type="Pfam" id="PF01494"/>
    </source>
</evidence>
<dbReference type="SUPFAM" id="SSF51905">
    <property type="entry name" value="FAD/NAD(P)-binding domain"/>
    <property type="match status" value="1"/>
</dbReference>
<feature type="domain" description="FAD-binding" evidence="4">
    <location>
        <begin position="8"/>
        <end position="313"/>
    </location>
</feature>
<dbReference type="InterPro" id="IPR002938">
    <property type="entry name" value="FAD-bd"/>
</dbReference>
<organism evidence="5 6">
    <name type="scientific">Hymenobacter rubripertinctus</name>
    <dbReference type="NCBI Taxonomy" id="2029981"/>
    <lineage>
        <taxon>Bacteria</taxon>
        <taxon>Pseudomonadati</taxon>
        <taxon>Bacteroidota</taxon>
        <taxon>Cytophagia</taxon>
        <taxon>Cytophagales</taxon>
        <taxon>Hymenobacteraceae</taxon>
        <taxon>Hymenobacter</taxon>
    </lineage>
</organism>
<keyword evidence="3" id="KW-0472">Membrane</keyword>
<dbReference type="PANTHER" id="PTHR13789">
    <property type="entry name" value="MONOOXYGENASE"/>
    <property type="match status" value="1"/>
</dbReference>
<protein>
    <submittedName>
        <fullName evidence="5">Monooxygenase</fullName>
    </submittedName>
</protein>
<sequence>MHIICYYMKIAIVGGGIGGLTTAIALHRKGISATVFETSAELKPVGAGIILANNATQVLQRLGLLAALRNAGHPISELRITDAQLHPISRSDLAYFERLNGAGSLAIHRAELQRILLEHLPAGQFRLNKRVERVEVVPGQGADLQFGDGTRERYDAVIGADGIHSVVRNAVTTESTIRKAGQICWRGIAAYRLPAAAQHCLQEAWGTGLRFGFTHISATHVYWYALATGLDLTPQSPAQLQQLFRDFAPLVGQILSHTSAAQIMTHEILDFKPLSTWEQGAVCLIGDAAHATTPNLGQGACQAIVDAYTLAELFTSGTEVAPIFRRFYETRHAKTALVTTTSWNVGKLAHLQNPMACRLRNTLMRLTPAFISRKQNEKLFALELDSLT</sequence>
<dbReference type="AlphaFoldDB" id="A0A418QWK4"/>
<keyword evidence="2 5" id="KW-0503">Monooxygenase</keyword>
<dbReference type="PRINTS" id="PR00420">
    <property type="entry name" value="RNGMNOXGNASE"/>
</dbReference>
<keyword evidence="3" id="KW-0812">Transmembrane</keyword>
<gene>
    <name evidence="5" type="ORF">D0T11_12255</name>
</gene>
<dbReference type="OrthoDB" id="9766816at2"/>
<evidence type="ECO:0000256" key="3">
    <source>
        <dbReference type="SAM" id="Phobius"/>
    </source>
</evidence>
<evidence type="ECO:0000256" key="1">
    <source>
        <dbReference type="ARBA" id="ARBA00023002"/>
    </source>
</evidence>
<dbReference type="InterPro" id="IPR036188">
    <property type="entry name" value="FAD/NAD-bd_sf"/>
</dbReference>
<evidence type="ECO:0000313" key="6">
    <source>
        <dbReference type="Proteomes" id="UP000284250"/>
    </source>
</evidence>
<dbReference type="EMBL" id="QYCN01000016">
    <property type="protein sequence ID" value="RIY09586.1"/>
    <property type="molecule type" value="Genomic_DNA"/>
</dbReference>
<keyword evidence="6" id="KW-1185">Reference proteome</keyword>
<dbReference type="InterPro" id="IPR050493">
    <property type="entry name" value="FAD-dep_Monooxygenase_BioMet"/>
</dbReference>
<dbReference type="Proteomes" id="UP000284250">
    <property type="component" value="Unassembled WGS sequence"/>
</dbReference>